<gene>
    <name evidence="2" type="ORF">ECPE_LOCUS4351</name>
</gene>
<sequence>MLVEADVLRLVQDFFWYSKVNLKDTEQQPTAVGQAVADDLQPSNVTEHEALSPELGELEAKHETDDTSSEDSEDEKVFEQEDNEETSDSKDAEFTEPVKRSTEATVTPALLTELNKFQMPITEKIIEGATDKRQSFKQDVTVILNLLEQLLVKLDVPPLNWNTYHYITALKGPDGSIYLPKHHQQSTRKHLATLLGTEGEAPHATSKASESSDEVRQTGTTVLTKETSSATQPLLTKNPQVPEHTISATQNQTEPQTETDSILERAPENSEEEEVMETDEHEQPIEHSVSTEAVTDDEYEEPNLDNSQPTEESTENTYEFEMEV</sequence>
<evidence type="ECO:0000313" key="3">
    <source>
        <dbReference type="Proteomes" id="UP000272942"/>
    </source>
</evidence>
<feature type="region of interest" description="Disordered" evidence="1">
    <location>
        <begin position="198"/>
        <end position="324"/>
    </location>
</feature>
<name>A0A183ABL6_9TREM</name>
<dbReference type="WBParaSite" id="ECPE_0000436301-mRNA-1">
    <property type="protein sequence ID" value="ECPE_0000436301-mRNA-1"/>
    <property type="gene ID" value="ECPE_0000436301"/>
</dbReference>
<feature type="compositionally biased region" description="Polar residues" evidence="1">
    <location>
        <begin position="246"/>
        <end position="260"/>
    </location>
</feature>
<reference evidence="2 3" key="2">
    <citation type="submission" date="2018-11" db="EMBL/GenBank/DDBJ databases">
        <authorList>
            <consortium name="Pathogen Informatics"/>
        </authorList>
    </citation>
    <scope>NUCLEOTIDE SEQUENCE [LARGE SCALE GENOMIC DNA]</scope>
    <source>
        <strain evidence="2 3">Egypt</strain>
    </source>
</reference>
<reference evidence="4" key="1">
    <citation type="submission" date="2016-06" db="UniProtKB">
        <authorList>
            <consortium name="WormBaseParasite"/>
        </authorList>
    </citation>
    <scope>IDENTIFICATION</scope>
</reference>
<dbReference type="OrthoDB" id="6270831at2759"/>
<feature type="compositionally biased region" description="Acidic residues" evidence="1">
    <location>
        <begin position="312"/>
        <end position="324"/>
    </location>
</feature>
<feature type="compositionally biased region" description="Polar residues" evidence="1">
    <location>
        <begin position="217"/>
        <end position="239"/>
    </location>
</feature>
<dbReference type="AlphaFoldDB" id="A0A183ABL6"/>
<evidence type="ECO:0000313" key="2">
    <source>
        <dbReference type="EMBL" id="VDP72335.1"/>
    </source>
</evidence>
<feature type="region of interest" description="Disordered" evidence="1">
    <location>
        <begin position="34"/>
        <end position="103"/>
    </location>
</feature>
<protein>
    <submittedName>
        <fullName evidence="4">Pinin</fullName>
    </submittedName>
</protein>
<feature type="compositionally biased region" description="Acidic residues" evidence="1">
    <location>
        <begin position="269"/>
        <end position="280"/>
    </location>
</feature>
<keyword evidence="3" id="KW-1185">Reference proteome</keyword>
<evidence type="ECO:0000313" key="4">
    <source>
        <dbReference type="WBParaSite" id="ECPE_0000436301-mRNA-1"/>
    </source>
</evidence>
<feature type="compositionally biased region" description="Acidic residues" evidence="1">
    <location>
        <begin position="66"/>
        <end position="86"/>
    </location>
</feature>
<feature type="compositionally biased region" description="Acidic residues" evidence="1">
    <location>
        <begin position="294"/>
        <end position="303"/>
    </location>
</feature>
<evidence type="ECO:0000256" key="1">
    <source>
        <dbReference type="SAM" id="MobiDB-lite"/>
    </source>
</evidence>
<dbReference type="EMBL" id="UZAN01041209">
    <property type="protein sequence ID" value="VDP72335.1"/>
    <property type="molecule type" value="Genomic_DNA"/>
</dbReference>
<dbReference type="Proteomes" id="UP000272942">
    <property type="component" value="Unassembled WGS sequence"/>
</dbReference>
<feature type="compositionally biased region" description="Basic and acidic residues" evidence="1">
    <location>
        <begin position="87"/>
        <end position="102"/>
    </location>
</feature>
<proteinExistence type="predicted"/>
<organism evidence="4">
    <name type="scientific">Echinostoma caproni</name>
    <dbReference type="NCBI Taxonomy" id="27848"/>
    <lineage>
        <taxon>Eukaryota</taxon>
        <taxon>Metazoa</taxon>
        <taxon>Spiralia</taxon>
        <taxon>Lophotrochozoa</taxon>
        <taxon>Platyhelminthes</taxon>
        <taxon>Trematoda</taxon>
        <taxon>Digenea</taxon>
        <taxon>Plagiorchiida</taxon>
        <taxon>Echinostomata</taxon>
        <taxon>Echinostomatoidea</taxon>
        <taxon>Echinostomatidae</taxon>
        <taxon>Echinostoma</taxon>
    </lineage>
</organism>
<accession>A0A183ABL6</accession>